<dbReference type="Proteomes" id="UP000621492">
    <property type="component" value="Unassembled WGS sequence"/>
</dbReference>
<evidence type="ECO:0008006" key="4">
    <source>
        <dbReference type="Google" id="ProtNLM"/>
    </source>
</evidence>
<reference evidence="2" key="2">
    <citation type="submission" date="2020-09" db="EMBL/GenBank/DDBJ databases">
        <authorList>
            <person name="Sun Q."/>
            <person name="Zhou Y."/>
        </authorList>
    </citation>
    <scope>NUCLEOTIDE SEQUENCE</scope>
    <source>
        <strain evidence="2">CGMCC 1.15454</strain>
    </source>
</reference>
<accession>A0A9W5X6P8</accession>
<feature type="coiled-coil region" evidence="1">
    <location>
        <begin position="89"/>
        <end position="123"/>
    </location>
</feature>
<comment type="caution">
    <text evidence="2">The sequence shown here is derived from an EMBL/GenBank/DDBJ whole genome shotgun (WGS) entry which is preliminary data.</text>
</comment>
<dbReference type="Pfam" id="PF16888">
    <property type="entry name" value="YwqH-like"/>
    <property type="match status" value="1"/>
</dbReference>
<dbReference type="AlphaFoldDB" id="A0A9W5X6P8"/>
<protein>
    <recommendedName>
        <fullName evidence="4">DUF5082 domain-containing protein</fullName>
    </recommendedName>
</protein>
<dbReference type="EMBL" id="BMJD01000026">
    <property type="protein sequence ID" value="GGB50003.1"/>
    <property type="molecule type" value="Genomic_DNA"/>
</dbReference>
<keyword evidence="1" id="KW-0175">Coiled coil</keyword>
<gene>
    <name evidence="2" type="ORF">GCM10011409_29520</name>
</gene>
<proteinExistence type="predicted"/>
<organism evidence="2 3">
    <name type="scientific">Lentibacillus populi</name>
    <dbReference type="NCBI Taxonomy" id="1827502"/>
    <lineage>
        <taxon>Bacteria</taxon>
        <taxon>Bacillati</taxon>
        <taxon>Bacillota</taxon>
        <taxon>Bacilli</taxon>
        <taxon>Bacillales</taxon>
        <taxon>Bacillaceae</taxon>
        <taxon>Lentibacillus</taxon>
    </lineage>
</organism>
<dbReference type="RefSeq" id="WP_088053280.1">
    <property type="nucleotide sequence ID" value="NZ_BMJD01000026.1"/>
</dbReference>
<evidence type="ECO:0000256" key="1">
    <source>
        <dbReference type="SAM" id="Coils"/>
    </source>
</evidence>
<reference evidence="2" key="1">
    <citation type="journal article" date="2014" name="Int. J. Syst. Evol. Microbiol.">
        <title>Complete genome sequence of Corynebacterium casei LMG S-19264T (=DSM 44701T), isolated from a smear-ripened cheese.</title>
        <authorList>
            <consortium name="US DOE Joint Genome Institute (JGI-PGF)"/>
            <person name="Walter F."/>
            <person name="Albersmeier A."/>
            <person name="Kalinowski J."/>
            <person name="Ruckert C."/>
        </authorList>
    </citation>
    <scope>NUCLEOTIDE SEQUENCE</scope>
    <source>
        <strain evidence="2">CGMCC 1.15454</strain>
    </source>
</reference>
<dbReference type="InterPro" id="IPR031681">
    <property type="entry name" value="YwqH-like"/>
</dbReference>
<name>A0A9W5X6P8_9BACI</name>
<evidence type="ECO:0000313" key="2">
    <source>
        <dbReference type="EMBL" id="GGB50003.1"/>
    </source>
</evidence>
<keyword evidence="3" id="KW-1185">Reference proteome</keyword>
<evidence type="ECO:0000313" key="3">
    <source>
        <dbReference type="Proteomes" id="UP000621492"/>
    </source>
</evidence>
<sequence length="135" mass="14788">MDAGTLSSIASVQGSISSLSLQLGAKREEMERLNQASSELLDCQGDFHAKKPLCLKPELTVTTWYGELADNFDTLREDELYGSYVEISDEQLDEAISKLEAKIQEVKQEIQSLEASIAAQRAMLASLYAQGKGAK</sequence>